<dbReference type="Pfam" id="PF07714">
    <property type="entry name" value="PK_Tyr_Ser-Thr"/>
    <property type="match status" value="1"/>
</dbReference>
<dbReference type="Gene3D" id="3.30.200.20">
    <property type="entry name" value="Phosphorylase Kinase, domain 1"/>
    <property type="match status" value="1"/>
</dbReference>
<accession>A0A3Q0R832</accession>
<dbReference type="PIRSF" id="PIRSF038168">
    <property type="entry name" value="MAPKKK7"/>
    <property type="match status" value="1"/>
</dbReference>
<evidence type="ECO:0000313" key="30">
    <source>
        <dbReference type="Proteomes" id="UP000261340"/>
    </source>
</evidence>
<dbReference type="PROSITE" id="PS00108">
    <property type="entry name" value="PROTEIN_KINASE_ST"/>
    <property type="match status" value="1"/>
</dbReference>
<dbReference type="GO" id="GO:0043123">
    <property type="term" value="P:positive regulation of canonical NF-kappaB signal transduction"/>
    <property type="evidence" value="ECO:0007669"/>
    <property type="project" value="UniProtKB-ARBA"/>
</dbReference>
<dbReference type="GO" id="GO:0006915">
    <property type="term" value="P:apoptotic process"/>
    <property type="evidence" value="ECO:0007669"/>
    <property type="project" value="UniProtKB-KW"/>
</dbReference>
<keyword evidence="13" id="KW-0053">Apoptosis</keyword>
<dbReference type="Proteomes" id="UP000261340">
    <property type="component" value="Unplaced"/>
</dbReference>
<keyword evidence="23" id="KW-0804">Transcription</keyword>
<evidence type="ECO:0000313" key="29">
    <source>
        <dbReference type="Ensembl" id="ENSACIP00000005300.1"/>
    </source>
</evidence>
<sequence length="564" mass="63519">MSLTLPSADMLETPPGYPFEEINYEDIEVEEVVGRGAFGVVCKAKWKGKDVAIKTIESESERKAFIVELRQLSRVNHPNIVKLYGSCNNPVCLVMEYAEGGSLYNVLHGAEPLPYYTASHAMSWCLQCSQGVAYLHGMKPKALIHRDLKPPNLLLVAGGTVLKICDFGTACDIQTHMTNNKGSAAWMAPEVFEGSNYSEKCDVFSWGIILWEVITRRKPFDEIGGPAFRIMWAVHNGTRPPLIKNLPKPIESLMTRCWSKDPSQRPSMEEIVKIMTHLMKYFPGSDEPLQYPYQYSDEGQSNSATSTALNSALQYRRLCCCESFIFVFQGDPLRTLPLSRGGSVESLPARTQCLASSDSKRMSADLSELEPKMPFAPYKRGHRKTASFGTILDVPKITFRVWSFLGFFCPLQGSRNSSRSSSPSVRMMPPDKTSGRGYFSPDDPTDTNGSDNSIPMAYLTLDHQLQPLAPCPNSKESMAVFEQHCKMAQEYLKVQTEIALLIQRKKELIAELDQDEKDQQNTSRLVQEHKKLLEENKSLSTYYQKCKKQLELIRVQQQKRQGTS</sequence>
<dbReference type="InterPro" id="IPR008271">
    <property type="entry name" value="Ser/Thr_kinase_AS"/>
</dbReference>
<comment type="subcellular location">
    <subcellularLocation>
        <location evidence="2">Cell membrane</location>
        <topology evidence="2">Peripheral membrane protein</topology>
        <orientation evidence="2">Cytoplasmic side</orientation>
    </subcellularLocation>
    <subcellularLocation>
        <location evidence="3">Cytoplasm</location>
    </subcellularLocation>
</comment>
<evidence type="ECO:0000256" key="13">
    <source>
        <dbReference type="ARBA" id="ARBA00022703"/>
    </source>
</evidence>
<keyword evidence="17 26" id="KW-0067">ATP-binding</keyword>
<evidence type="ECO:0000256" key="27">
    <source>
        <dbReference type="SAM" id="MobiDB-lite"/>
    </source>
</evidence>
<feature type="binding site" evidence="26">
    <location>
        <position position="54"/>
    </location>
    <ligand>
        <name>ATP</name>
        <dbReference type="ChEBI" id="CHEBI:30616"/>
    </ligand>
</feature>
<dbReference type="PANTHER" id="PTHR46716:SF1">
    <property type="entry name" value="MITOGEN-ACTIVATED PROTEIN KINASE KINASE KINASE 7"/>
    <property type="match status" value="1"/>
</dbReference>
<evidence type="ECO:0000256" key="21">
    <source>
        <dbReference type="ARBA" id="ARBA00023016"/>
    </source>
</evidence>
<evidence type="ECO:0000256" key="19">
    <source>
        <dbReference type="ARBA" id="ARBA00022843"/>
    </source>
</evidence>
<comment type="catalytic activity">
    <reaction evidence="24">
        <text>L-threonyl-[protein] + ATP = O-phospho-L-threonyl-[protein] + ADP + H(+)</text>
        <dbReference type="Rhea" id="RHEA:46608"/>
        <dbReference type="Rhea" id="RHEA-COMP:11060"/>
        <dbReference type="Rhea" id="RHEA-COMP:11605"/>
        <dbReference type="ChEBI" id="CHEBI:15378"/>
        <dbReference type="ChEBI" id="CHEBI:30013"/>
        <dbReference type="ChEBI" id="CHEBI:30616"/>
        <dbReference type="ChEBI" id="CHEBI:61977"/>
        <dbReference type="ChEBI" id="CHEBI:456216"/>
        <dbReference type="EC" id="2.7.11.25"/>
    </reaction>
</comment>
<evidence type="ECO:0000256" key="12">
    <source>
        <dbReference type="ARBA" id="ARBA00022679"/>
    </source>
</evidence>
<dbReference type="GeneTree" id="ENSGT00940000157785"/>
<dbReference type="Ensembl" id="ENSACIT00000005465.1">
    <property type="protein sequence ID" value="ENSACIP00000005300.1"/>
    <property type="gene ID" value="ENSACIG00000004156.1"/>
</dbReference>
<dbReference type="GO" id="GO:0006955">
    <property type="term" value="P:immune response"/>
    <property type="evidence" value="ECO:0007669"/>
    <property type="project" value="TreeGrafter"/>
</dbReference>
<dbReference type="InterPro" id="IPR001245">
    <property type="entry name" value="Ser-Thr/Tyr_kinase_cat_dom"/>
</dbReference>
<protein>
    <recommendedName>
        <fullName evidence="6">Mitogen-activated protein kinase kinase kinase 7</fullName>
        <ecNumber evidence="5">2.7.11.25</ecNumber>
    </recommendedName>
</protein>
<evidence type="ECO:0000256" key="16">
    <source>
        <dbReference type="ARBA" id="ARBA00022777"/>
    </source>
</evidence>
<keyword evidence="8" id="KW-0963">Cytoplasm</keyword>
<dbReference type="EC" id="2.7.11.25" evidence="5"/>
<dbReference type="InterPro" id="IPR011009">
    <property type="entry name" value="Kinase-like_dom_sf"/>
</dbReference>
<keyword evidence="12" id="KW-0808">Transferase</keyword>
<dbReference type="GO" id="GO:0071560">
    <property type="term" value="P:cellular response to transforming growth factor beta stimulus"/>
    <property type="evidence" value="ECO:0007669"/>
    <property type="project" value="UniProtKB-ARBA"/>
</dbReference>
<feature type="region of interest" description="Disordered" evidence="27">
    <location>
        <begin position="413"/>
        <end position="450"/>
    </location>
</feature>
<evidence type="ECO:0000256" key="20">
    <source>
        <dbReference type="ARBA" id="ARBA00023015"/>
    </source>
</evidence>
<dbReference type="GO" id="GO:0004709">
    <property type="term" value="F:MAP kinase kinase kinase activity"/>
    <property type="evidence" value="ECO:0007669"/>
    <property type="project" value="UniProtKB-EC"/>
</dbReference>
<dbReference type="GO" id="GO:0005886">
    <property type="term" value="C:plasma membrane"/>
    <property type="evidence" value="ECO:0007669"/>
    <property type="project" value="UniProtKB-SubCell"/>
</dbReference>
<evidence type="ECO:0000256" key="8">
    <source>
        <dbReference type="ARBA" id="ARBA00022490"/>
    </source>
</evidence>
<dbReference type="CDD" id="cd14058">
    <property type="entry name" value="STKc_TAK1"/>
    <property type="match status" value="1"/>
</dbReference>
<keyword evidence="15 26" id="KW-0547">Nucleotide-binding</keyword>
<keyword evidence="11" id="KW-0597">Phosphoprotein</keyword>
<dbReference type="STRING" id="61819.ENSACIP00000005300"/>
<dbReference type="InterPro" id="IPR017441">
    <property type="entry name" value="Protein_kinase_ATP_BS"/>
</dbReference>
<evidence type="ECO:0000256" key="18">
    <source>
        <dbReference type="ARBA" id="ARBA00022842"/>
    </source>
</evidence>
<keyword evidence="18" id="KW-0460">Magnesium</keyword>
<reference evidence="29" key="1">
    <citation type="submission" date="2025-08" db="UniProtKB">
        <authorList>
            <consortium name="Ensembl"/>
        </authorList>
    </citation>
    <scope>IDENTIFICATION</scope>
</reference>
<keyword evidence="10" id="KW-0723">Serine/threonine-protein kinase</keyword>
<keyword evidence="22" id="KW-0472">Membrane</keyword>
<dbReference type="GO" id="GO:0005737">
    <property type="term" value="C:cytoplasm"/>
    <property type="evidence" value="ECO:0007669"/>
    <property type="project" value="UniProtKB-SubCell"/>
</dbReference>
<keyword evidence="16" id="KW-0418">Kinase</keyword>
<comment type="cofactor">
    <cofactor evidence="1">
        <name>Mg(2+)</name>
        <dbReference type="ChEBI" id="CHEBI:18420"/>
    </cofactor>
</comment>
<evidence type="ECO:0000259" key="28">
    <source>
        <dbReference type="PROSITE" id="PS50011"/>
    </source>
</evidence>
<evidence type="ECO:0000256" key="1">
    <source>
        <dbReference type="ARBA" id="ARBA00001946"/>
    </source>
</evidence>
<evidence type="ECO:0000256" key="17">
    <source>
        <dbReference type="ARBA" id="ARBA00022840"/>
    </source>
</evidence>
<evidence type="ECO:0000256" key="26">
    <source>
        <dbReference type="PROSITE-ProRule" id="PRU10141"/>
    </source>
</evidence>
<evidence type="ECO:0000256" key="2">
    <source>
        <dbReference type="ARBA" id="ARBA00004413"/>
    </source>
</evidence>
<evidence type="ECO:0000256" key="3">
    <source>
        <dbReference type="ARBA" id="ARBA00004496"/>
    </source>
</evidence>
<dbReference type="PROSITE" id="PS50011">
    <property type="entry name" value="PROTEIN_KINASE_DOM"/>
    <property type="match status" value="1"/>
</dbReference>
<dbReference type="GO" id="GO:0005102">
    <property type="term" value="F:signaling receptor binding"/>
    <property type="evidence" value="ECO:0007669"/>
    <property type="project" value="UniProtKB-ARBA"/>
</dbReference>
<name>A0A3Q0R832_AMPCI</name>
<dbReference type="AlphaFoldDB" id="A0A3Q0R832"/>
<evidence type="ECO:0000256" key="14">
    <source>
        <dbReference type="ARBA" id="ARBA00022723"/>
    </source>
</evidence>
<dbReference type="GO" id="GO:0009893">
    <property type="term" value="P:positive regulation of metabolic process"/>
    <property type="evidence" value="ECO:0007669"/>
    <property type="project" value="UniProtKB-ARBA"/>
</dbReference>
<dbReference type="GO" id="GO:0007254">
    <property type="term" value="P:JNK cascade"/>
    <property type="evidence" value="ECO:0007669"/>
    <property type="project" value="TreeGrafter"/>
</dbReference>
<evidence type="ECO:0000256" key="11">
    <source>
        <dbReference type="ARBA" id="ARBA00022553"/>
    </source>
</evidence>
<dbReference type="GO" id="GO:0043410">
    <property type="term" value="P:positive regulation of MAPK cascade"/>
    <property type="evidence" value="ECO:0007669"/>
    <property type="project" value="UniProtKB-ARBA"/>
</dbReference>
<comment type="similarity">
    <text evidence="4">Belongs to the protein kinase superfamily. STE Ser/Thr protein kinase family. MAP kinase kinase kinase subfamily.</text>
</comment>
<reference evidence="29" key="2">
    <citation type="submission" date="2025-09" db="UniProtKB">
        <authorList>
            <consortium name="Ensembl"/>
        </authorList>
    </citation>
    <scope>IDENTIFICATION</scope>
</reference>
<dbReference type="GO" id="GO:0005524">
    <property type="term" value="F:ATP binding"/>
    <property type="evidence" value="ECO:0007669"/>
    <property type="project" value="UniProtKB-UniRule"/>
</dbReference>
<dbReference type="InterPro" id="IPR049637">
    <property type="entry name" value="MAP3K7"/>
</dbReference>
<dbReference type="PRINTS" id="PR00109">
    <property type="entry name" value="TYRKINASE"/>
</dbReference>
<keyword evidence="19" id="KW-0832">Ubl conjugation</keyword>
<proteinExistence type="inferred from homology"/>
<keyword evidence="21" id="KW-0346">Stress response</keyword>
<dbReference type="OMA" id="ARTQCFA"/>
<evidence type="ECO:0000256" key="6">
    <source>
        <dbReference type="ARBA" id="ARBA00017660"/>
    </source>
</evidence>
<comment type="catalytic activity">
    <reaction evidence="25">
        <text>L-seryl-[protein] + ATP = O-phospho-L-seryl-[protein] + ADP + H(+)</text>
        <dbReference type="Rhea" id="RHEA:17989"/>
        <dbReference type="Rhea" id="RHEA-COMP:9863"/>
        <dbReference type="Rhea" id="RHEA-COMP:11604"/>
        <dbReference type="ChEBI" id="CHEBI:15378"/>
        <dbReference type="ChEBI" id="CHEBI:29999"/>
        <dbReference type="ChEBI" id="CHEBI:30616"/>
        <dbReference type="ChEBI" id="CHEBI:83421"/>
        <dbReference type="ChEBI" id="CHEBI:456216"/>
        <dbReference type="EC" id="2.7.11.25"/>
    </reaction>
</comment>
<evidence type="ECO:0000256" key="7">
    <source>
        <dbReference type="ARBA" id="ARBA00022475"/>
    </source>
</evidence>
<dbReference type="InterPro" id="IPR000719">
    <property type="entry name" value="Prot_kinase_dom"/>
</dbReference>
<evidence type="ECO:0000256" key="23">
    <source>
        <dbReference type="ARBA" id="ARBA00023163"/>
    </source>
</evidence>
<dbReference type="GO" id="GO:0019901">
    <property type="term" value="F:protein kinase binding"/>
    <property type="evidence" value="ECO:0007669"/>
    <property type="project" value="UniProtKB-ARBA"/>
</dbReference>
<organism evidence="29 30">
    <name type="scientific">Amphilophus citrinellus</name>
    <name type="common">Midas cichlid</name>
    <name type="synonym">Cichlasoma citrinellum</name>
    <dbReference type="NCBI Taxonomy" id="61819"/>
    <lineage>
        <taxon>Eukaryota</taxon>
        <taxon>Metazoa</taxon>
        <taxon>Chordata</taxon>
        <taxon>Craniata</taxon>
        <taxon>Vertebrata</taxon>
        <taxon>Euteleostomi</taxon>
        <taxon>Actinopterygii</taxon>
        <taxon>Neopterygii</taxon>
        <taxon>Teleostei</taxon>
        <taxon>Neoteleostei</taxon>
        <taxon>Acanthomorphata</taxon>
        <taxon>Ovalentaria</taxon>
        <taxon>Cichlomorphae</taxon>
        <taxon>Cichliformes</taxon>
        <taxon>Cichlidae</taxon>
        <taxon>New World cichlids</taxon>
        <taxon>Cichlasomatinae</taxon>
        <taxon>Heroini</taxon>
        <taxon>Amphilophus</taxon>
    </lineage>
</organism>
<dbReference type="SUPFAM" id="SSF56112">
    <property type="entry name" value="Protein kinase-like (PK-like)"/>
    <property type="match status" value="1"/>
</dbReference>
<dbReference type="PROSITE" id="PS00107">
    <property type="entry name" value="PROTEIN_KINASE_ATP"/>
    <property type="match status" value="1"/>
</dbReference>
<feature type="domain" description="Protein kinase" evidence="28">
    <location>
        <begin position="27"/>
        <end position="282"/>
    </location>
</feature>
<evidence type="ECO:0000256" key="5">
    <source>
        <dbReference type="ARBA" id="ARBA00012406"/>
    </source>
</evidence>
<dbReference type="PANTHER" id="PTHR46716">
    <property type="entry name" value="MITOGEN-ACTIVATED PROTEIN KINASE KINASE KINASE 7"/>
    <property type="match status" value="1"/>
</dbReference>
<dbReference type="FunFam" id="1.10.510.10:FF:000143">
    <property type="entry name" value="Mitogen-activated protein kinase kinase kinase 7"/>
    <property type="match status" value="1"/>
</dbReference>
<evidence type="ECO:0000256" key="24">
    <source>
        <dbReference type="ARBA" id="ARBA00047559"/>
    </source>
</evidence>
<dbReference type="GO" id="GO:0000287">
    <property type="term" value="F:magnesium ion binding"/>
    <property type="evidence" value="ECO:0007669"/>
    <property type="project" value="InterPro"/>
</dbReference>
<dbReference type="FunFam" id="3.30.200.20:FF:000152">
    <property type="entry name" value="Mitogen-activated protein kinase kinase kinase 7"/>
    <property type="match status" value="1"/>
</dbReference>
<evidence type="ECO:0000256" key="9">
    <source>
        <dbReference type="ARBA" id="ARBA00022499"/>
    </source>
</evidence>
<feature type="compositionally biased region" description="Low complexity" evidence="27">
    <location>
        <begin position="414"/>
        <end position="430"/>
    </location>
</feature>
<keyword evidence="14" id="KW-0479">Metal-binding</keyword>
<evidence type="ECO:0000256" key="10">
    <source>
        <dbReference type="ARBA" id="ARBA00022527"/>
    </source>
</evidence>
<evidence type="ECO:0000256" key="4">
    <source>
        <dbReference type="ARBA" id="ARBA00006529"/>
    </source>
</evidence>
<keyword evidence="30" id="KW-1185">Reference proteome</keyword>
<dbReference type="Gene3D" id="1.10.510.10">
    <property type="entry name" value="Transferase(Phosphotransferase) domain 1"/>
    <property type="match status" value="1"/>
</dbReference>
<keyword evidence="20" id="KW-0805">Transcription regulation</keyword>
<evidence type="ECO:0000256" key="22">
    <source>
        <dbReference type="ARBA" id="ARBA00023136"/>
    </source>
</evidence>
<evidence type="ECO:0000256" key="15">
    <source>
        <dbReference type="ARBA" id="ARBA00022741"/>
    </source>
</evidence>
<keyword evidence="9" id="KW-1017">Isopeptide bond</keyword>
<dbReference type="SMART" id="SM00220">
    <property type="entry name" value="S_TKc"/>
    <property type="match status" value="1"/>
</dbReference>
<keyword evidence="7" id="KW-1003">Cell membrane</keyword>
<evidence type="ECO:0000256" key="25">
    <source>
        <dbReference type="ARBA" id="ARBA00048329"/>
    </source>
</evidence>